<dbReference type="InterPro" id="IPR040153">
    <property type="entry name" value="Rcf2"/>
</dbReference>
<dbReference type="Proteomes" id="UP000662931">
    <property type="component" value="Chromosome 1"/>
</dbReference>
<evidence type="ECO:0000256" key="5">
    <source>
        <dbReference type="SAM" id="Phobius"/>
    </source>
</evidence>
<sequence length="217" mass="24422">MKVISDEELKEHNKWVLQAGLKGAGLGVIISLGIFGLARYKFPTRVANMTWSVRTGAFVIPPAFCITVNAANASESFGSLKYNDDVALSEARAKENDDWSAMTGRQKTIQVLNSNKYKIITGLWALSMWGSWKYVSRDKLLSKSQKFYDARMYAQFITIVLLLGSIGLSMMDDKDAKNSRKFDDLADDDYMRQIMSQNLQAEQAQKEIRQQKAKAAN</sequence>
<dbReference type="InterPro" id="IPR007667">
    <property type="entry name" value="Hypoxia_induced_domain"/>
</dbReference>
<dbReference type="OrthoDB" id="1915122at2759"/>
<keyword evidence="2 5" id="KW-0812">Transmembrane</keyword>
<feature type="domain" description="HIG1" evidence="6">
    <location>
        <begin position="89"/>
        <end position="180"/>
    </location>
</feature>
<dbReference type="PANTHER" id="PTHR28018">
    <property type="entry name" value="RESPIRATORY SUPERCOMPLEX FACTOR 2, MITOCHONDRIAL"/>
    <property type="match status" value="1"/>
</dbReference>
<dbReference type="RefSeq" id="XP_038776349.1">
    <property type="nucleotide sequence ID" value="XM_038920421.1"/>
</dbReference>
<comment type="subcellular location">
    <subcellularLocation>
        <location evidence="1">Mitochondrion</location>
    </subcellularLocation>
</comment>
<evidence type="ECO:0000256" key="2">
    <source>
        <dbReference type="ARBA" id="ARBA00022692"/>
    </source>
</evidence>
<dbReference type="PANTHER" id="PTHR28018:SF3">
    <property type="entry name" value="RESPIRATORY SUPERCOMPLEX FACTOR 2, MITOCHONDRIAL"/>
    <property type="match status" value="1"/>
</dbReference>
<evidence type="ECO:0000256" key="1">
    <source>
        <dbReference type="ARBA" id="ARBA00004173"/>
    </source>
</evidence>
<gene>
    <name evidence="7" type="ORF">FOA43_000086</name>
</gene>
<evidence type="ECO:0000256" key="3">
    <source>
        <dbReference type="ARBA" id="ARBA00022989"/>
    </source>
</evidence>
<evidence type="ECO:0000256" key="4">
    <source>
        <dbReference type="ARBA" id="ARBA00023136"/>
    </source>
</evidence>
<dbReference type="AlphaFoldDB" id="A0A875RZZ4"/>
<dbReference type="GO" id="GO:0005739">
    <property type="term" value="C:mitochondrion"/>
    <property type="evidence" value="ECO:0007669"/>
    <property type="project" value="UniProtKB-SubCell"/>
</dbReference>
<evidence type="ECO:0000259" key="6">
    <source>
        <dbReference type="PROSITE" id="PS51503"/>
    </source>
</evidence>
<protein>
    <recommendedName>
        <fullName evidence="6">HIG1 domain-containing protein</fullName>
    </recommendedName>
</protein>
<keyword evidence="8" id="KW-1185">Reference proteome</keyword>
<dbReference type="Pfam" id="PF04588">
    <property type="entry name" value="HIG_1_N"/>
    <property type="match status" value="1"/>
</dbReference>
<proteinExistence type="predicted"/>
<evidence type="ECO:0000313" key="7">
    <source>
        <dbReference type="EMBL" id="QPG72784.1"/>
    </source>
</evidence>
<name>A0A875RZZ4_EENNA</name>
<reference evidence="7" key="1">
    <citation type="submission" date="2020-10" db="EMBL/GenBank/DDBJ databases">
        <authorList>
            <person name="Roach M.J.R."/>
        </authorList>
    </citation>
    <scope>NUCLEOTIDE SEQUENCE</scope>
    <source>
        <strain evidence="7">CBS 1945</strain>
    </source>
</reference>
<organism evidence="7 8">
    <name type="scientific">Eeniella nana</name>
    <name type="common">Yeast</name>
    <name type="synonym">Brettanomyces nanus</name>
    <dbReference type="NCBI Taxonomy" id="13502"/>
    <lineage>
        <taxon>Eukaryota</taxon>
        <taxon>Fungi</taxon>
        <taxon>Dikarya</taxon>
        <taxon>Ascomycota</taxon>
        <taxon>Saccharomycotina</taxon>
        <taxon>Pichiomycetes</taxon>
        <taxon>Pichiales</taxon>
        <taxon>Pichiaceae</taxon>
        <taxon>Brettanomyces</taxon>
    </lineage>
</organism>
<feature type="transmembrane region" description="Helical" evidence="5">
    <location>
        <begin position="152"/>
        <end position="171"/>
    </location>
</feature>
<evidence type="ECO:0000313" key="8">
    <source>
        <dbReference type="Proteomes" id="UP000662931"/>
    </source>
</evidence>
<dbReference type="GO" id="GO:0033617">
    <property type="term" value="P:mitochondrial respiratory chain complex IV assembly"/>
    <property type="evidence" value="ECO:0007669"/>
    <property type="project" value="TreeGrafter"/>
</dbReference>
<dbReference type="PROSITE" id="PS51503">
    <property type="entry name" value="HIG1"/>
    <property type="match status" value="1"/>
</dbReference>
<accession>A0A875RZZ4</accession>
<dbReference type="KEGG" id="bnn:FOA43_000086"/>
<keyword evidence="4 5" id="KW-0472">Membrane</keyword>
<dbReference type="GeneID" id="62193487"/>
<feature type="transmembrane region" description="Helical" evidence="5">
    <location>
        <begin position="15"/>
        <end position="38"/>
    </location>
</feature>
<dbReference type="EMBL" id="CP064812">
    <property type="protein sequence ID" value="QPG72784.1"/>
    <property type="molecule type" value="Genomic_DNA"/>
</dbReference>
<keyword evidence="3 5" id="KW-1133">Transmembrane helix</keyword>